<reference evidence="1" key="1">
    <citation type="submission" date="2012-03" db="EMBL/GenBank/DDBJ databases">
        <title>Functional metagenomics reveals considerable lignocellulase gene clusters in the gut microbiome of a wood-feeding higher termite.</title>
        <authorList>
            <person name="Liu N."/>
        </authorList>
    </citation>
    <scope>NUCLEOTIDE SEQUENCE</scope>
</reference>
<name>A0A806KLD1_9BACT</name>
<proteinExistence type="predicted"/>
<dbReference type="AlphaFoldDB" id="A0A806KLD1"/>
<protein>
    <submittedName>
        <fullName evidence="1">Uncharacterized protein</fullName>
    </submittedName>
</protein>
<organism evidence="1">
    <name type="scientific">uncultured bacterium contig00106</name>
    <dbReference type="NCBI Taxonomy" id="1181572"/>
    <lineage>
        <taxon>Bacteria</taxon>
        <taxon>environmental samples</taxon>
    </lineage>
</organism>
<evidence type="ECO:0000313" key="1">
    <source>
        <dbReference type="EMBL" id="AGS54296.1"/>
    </source>
</evidence>
<dbReference type="EMBL" id="JQ844287">
    <property type="protein sequence ID" value="AGS54296.1"/>
    <property type="molecule type" value="Genomic_DNA"/>
</dbReference>
<sequence>MLSAALAFAATGKRILFSNPNIITSYSPLMLEKNSRTDSLLPALNGDMALADLLAANPSLWSIENLRNEKNLSTKLHVNIIYIDGIREEAYCDFSKTKNAENWELSIGIDFVSGSSNTAAAHVYLCIEMARDNIGYATLDSSGKVLVIPPKKILEEIAKSKIPDAIPIDLQMKLLKAHKSVEEDGQCPSDIEAYLILLDVWKQVKDIEMDLPAISEALYRETVRSCAFNREWNKRYSETATFQCNSSDVCEYNQSEDGKTFWSWNAYDNRLEYQRKKSCFSPMAKKASAKAVQCSICE</sequence>
<accession>A0A806KLD1</accession>